<sequence length="184" mass="20125">MQSQTSLTVQSGYLNIVASNFDARPMSSMTPGGHRIGYEPSLAHAVCKHLGLTPVWHNLPMQDFYACLQFTSPRTSPYDVVWFNQAITPERQQWVTFTQPYGLFDEAVLVRQTNIISSPDELRGQRVGGLADSTNIVLVGGFADAIAVPYPGSDKVLPEMLAALRAGEIDALIDDELVLMVAAE</sequence>
<evidence type="ECO:0000259" key="2">
    <source>
        <dbReference type="Pfam" id="PF00497"/>
    </source>
</evidence>
<dbReference type="Pfam" id="PF00497">
    <property type="entry name" value="SBP_bac_3"/>
    <property type="match status" value="1"/>
</dbReference>
<feature type="domain" description="Solute-binding protein family 3/N-terminal" evidence="2">
    <location>
        <begin position="17"/>
        <end position="114"/>
    </location>
</feature>
<name>A0A2W1JG98_9CYAN</name>
<keyword evidence="4" id="KW-1185">Reference proteome</keyword>
<dbReference type="Gene3D" id="3.40.190.10">
    <property type="entry name" value="Periplasmic binding protein-like II"/>
    <property type="match status" value="2"/>
</dbReference>
<protein>
    <submittedName>
        <fullName evidence="3">ABC transporter arginine-binding protein 2</fullName>
    </submittedName>
</protein>
<accession>A0A2W1JG98</accession>
<keyword evidence="1" id="KW-0732">Signal</keyword>
<dbReference type="AlphaFoldDB" id="A0A2W1JG98"/>
<evidence type="ECO:0000313" key="3">
    <source>
        <dbReference type="EMBL" id="PZD72599.1"/>
    </source>
</evidence>
<dbReference type="PANTHER" id="PTHR35936">
    <property type="entry name" value="MEMBRANE-BOUND LYTIC MUREIN TRANSGLYCOSYLASE F"/>
    <property type="match status" value="1"/>
</dbReference>
<dbReference type="RefSeq" id="WP_373276837.1">
    <property type="nucleotide sequence ID" value="NZ_CAWNWM010000009.1"/>
</dbReference>
<proteinExistence type="predicted"/>
<organism evidence="3 4">
    <name type="scientific">Acaryochloris thomasi RCC1774</name>
    <dbReference type="NCBI Taxonomy" id="1764569"/>
    <lineage>
        <taxon>Bacteria</taxon>
        <taxon>Bacillati</taxon>
        <taxon>Cyanobacteriota</taxon>
        <taxon>Cyanophyceae</taxon>
        <taxon>Acaryochloridales</taxon>
        <taxon>Acaryochloridaceae</taxon>
        <taxon>Acaryochloris</taxon>
        <taxon>Acaryochloris thomasi</taxon>
    </lineage>
</organism>
<dbReference type="EMBL" id="PQWO01000009">
    <property type="protein sequence ID" value="PZD72599.1"/>
    <property type="molecule type" value="Genomic_DNA"/>
</dbReference>
<gene>
    <name evidence="3" type="primary">artI_1</name>
    <name evidence="3" type="ORF">C1752_03435</name>
</gene>
<dbReference type="InterPro" id="IPR001638">
    <property type="entry name" value="Solute-binding_3/MltF_N"/>
</dbReference>
<reference evidence="3 4" key="1">
    <citation type="journal article" date="2018" name="Sci. Rep.">
        <title>A novel species of the marine cyanobacterium Acaryochloris with a unique pigment content and lifestyle.</title>
        <authorList>
            <person name="Partensky F."/>
            <person name="Six C."/>
            <person name="Ratin M."/>
            <person name="Garczarek L."/>
            <person name="Vaulot D."/>
            <person name="Probert I."/>
            <person name="Calteau A."/>
            <person name="Gourvil P."/>
            <person name="Marie D."/>
            <person name="Grebert T."/>
            <person name="Bouchier C."/>
            <person name="Le Panse S."/>
            <person name="Gachenot M."/>
            <person name="Rodriguez F."/>
            <person name="Garrido J.L."/>
        </authorList>
    </citation>
    <scope>NUCLEOTIDE SEQUENCE [LARGE SCALE GENOMIC DNA]</scope>
    <source>
        <strain evidence="3 4">RCC1774</strain>
    </source>
</reference>
<evidence type="ECO:0000313" key="4">
    <source>
        <dbReference type="Proteomes" id="UP000248857"/>
    </source>
</evidence>
<comment type="caution">
    <text evidence="3">The sequence shown here is derived from an EMBL/GenBank/DDBJ whole genome shotgun (WGS) entry which is preliminary data.</text>
</comment>
<dbReference type="PANTHER" id="PTHR35936:SF19">
    <property type="entry name" value="AMINO-ACID-BINDING PROTEIN YXEM-RELATED"/>
    <property type="match status" value="1"/>
</dbReference>
<dbReference type="SUPFAM" id="SSF53850">
    <property type="entry name" value="Periplasmic binding protein-like II"/>
    <property type="match status" value="1"/>
</dbReference>
<dbReference type="Proteomes" id="UP000248857">
    <property type="component" value="Unassembled WGS sequence"/>
</dbReference>
<evidence type="ECO:0000256" key="1">
    <source>
        <dbReference type="ARBA" id="ARBA00022729"/>
    </source>
</evidence>